<accession>I8AKD6</accession>
<feature type="compositionally biased region" description="Polar residues" evidence="1">
    <location>
        <begin position="34"/>
        <end position="45"/>
    </location>
</feature>
<evidence type="ECO:0000313" key="3">
    <source>
        <dbReference type="EMBL" id="EIT86014.1"/>
    </source>
</evidence>
<dbReference type="Proteomes" id="UP000004080">
    <property type="component" value="Unassembled WGS sequence"/>
</dbReference>
<proteinExistence type="predicted"/>
<sequence length="82" mass="8974">MAKKMTIVALPLAFALTTSIVSGCSNEESHPKTKQTPASKQQTSTSERKLQQYAKDPDAKKTDEDFDLVGVVKSVKPLKKSH</sequence>
<comment type="caution">
    <text evidence="3">The sequence shown here is derived from an EMBL/GenBank/DDBJ whole genome shotgun (WGS) entry which is preliminary data.</text>
</comment>
<dbReference type="RefSeq" id="WP_007201463.1">
    <property type="nucleotide sequence ID" value="NZ_AKKV01000023.1"/>
</dbReference>
<feature type="compositionally biased region" description="Basic and acidic residues" evidence="1">
    <location>
        <begin position="46"/>
        <end position="61"/>
    </location>
</feature>
<keyword evidence="4" id="KW-1185">Reference proteome</keyword>
<dbReference type="EMBL" id="AKKV01000023">
    <property type="protein sequence ID" value="EIT86014.1"/>
    <property type="molecule type" value="Genomic_DNA"/>
</dbReference>
<feature type="chain" id="PRO_5039382690" description="Lipoprotein" evidence="2">
    <location>
        <begin position="24"/>
        <end position="82"/>
    </location>
</feature>
<name>I8AKD6_9BACL</name>
<evidence type="ECO:0000313" key="4">
    <source>
        <dbReference type="Proteomes" id="UP000004080"/>
    </source>
</evidence>
<feature type="signal peptide" evidence="2">
    <location>
        <begin position="1"/>
        <end position="23"/>
    </location>
</feature>
<reference evidence="3 4" key="1">
    <citation type="journal article" date="2012" name="J. Bacteriol.">
        <title>Genome of Bacillus macauensis ZFHKF-1, a Long-Chain-Forming Bacterium.</title>
        <authorList>
            <person name="Cai L."/>
            <person name="Zhang T."/>
        </authorList>
    </citation>
    <scope>NUCLEOTIDE SEQUENCE [LARGE SCALE GENOMIC DNA]</scope>
    <source>
        <strain evidence="3 4">ZFHKF-1</strain>
    </source>
</reference>
<dbReference type="PROSITE" id="PS51257">
    <property type="entry name" value="PROKAR_LIPOPROTEIN"/>
    <property type="match status" value="1"/>
</dbReference>
<dbReference type="PATRIC" id="fig|1196324.3.peg.1398"/>
<keyword evidence="2" id="KW-0732">Signal</keyword>
<organism evidence="3 4">
    <name type="scientific">Fictibacillus macauensis ZFHKF-1</name>
    <dbReference type="NCBI Taxonomy" id="1196324"/>
    <lineage>
        <taxon>Bacteria</taxon>
        <taxon>Bacillati</taxon>
        <taxon>Bacillota</taxon>
        <taxon>Bacilli</taxon>
        <taxon>Bacillales</taxon>
        <taxon>Fictibacillaceae</taxon>
        <taxon>Fictibacillus</taxon>
    </lineage>
</organism>
<feature type="region of interest" description="Disordered" evidence="1">
    <location>
        <begin position="23"/>
        <end position="61"/>
    </location>
</feature>
<evidence type="ECO:0000256" key="2">
    <source>
        <dbReference type="SAM" id="SignalP"/>
    </source>
</evidence>
<dbReference type="AlphaFoldDB" id="I8AKD6"/>
<protein>
    <recommendedName>
        <fullName evidence="5">Lipoprotein</fullName>
    </recommendedName>
</protein>
<evidence type="ECO:0008006" key="5">
    <source>
        <dbReference type="Google" id="ProtNLM"/>
    </source>
</evidence>
<dbReference type="STRING" id="1196324.A374_06831"/>
<evidence type="ECO:0000256" key="1">
    <source>
        <dbReference type="SAM" id="MobiDB-lite"/>
    </source>
</evidence>
<gene>
    <name evidence="3" type="ORF">A374_06831</name>
</gene>